<protein>
    <submittedName>
        <fullName evidence="1">Uncharacterized protein</fullName>
    </submittedName>
</protein>
<dbReference type="Proteomes" id="UP001060085">
    <property type="component" value="Linkage Group LG04"/>
</dbReference>
<accession>A0ACC0B2X5</accession>
<keyword evidence="2" id="KW-1185">Reference proteome</keyword>
<gene>
    <name evidence="1" type="ORF">M9H77_16846</name>
</gene>
<evidence type="ECO:0000313" key="2">
    <source>
        <dbReference type="Proteomes" id="UP001060085"/>
    </source>
</evidence>
<comment type="caution">
    <text evidence="1">The sequence shown here is derived from an EMBL/GenBank/DDBJ whole genome shotgun (WGS) entry which is preliminary data.</text>
</comment>
<proteinExistence type="predicted"/>
<sequence length="195" mass="22245">MCKYSTKWHISDILRFTENYLANRAFGGKLVLLGGDFTQTLPIVPKGRREATVLATLKESQKSNWIKIPDHFLIENSNQVLEQLVDEIYPELSTKYEDSSYLKEPAILAQKNIDVDNLNLTKLSMLPGMEKIQRIPNPAEYLYLLDFFGFPCHCLQLKEGASIILLRNVNQSQGLCNGIQLVVVRIGDKVLKQKY</sequence>
<reference evidence="2" key="1">
    <citation type="journal article" date="2023" name="Nat. Plants">
        <title>Single-cell RNA sequencing provides a high-resolution roadmap for understanding the multicellular compartmentation of specialized metabolism.</title>
        <authorList>
            <person name="Sun S."/>
            <person name="Shen X."/>
            <person name="Li Y."/>
            <person name="Li Y."/>
            <person name="Wang S."/>
            <person name="Li R."/>
            <person name="Zhang H."/>
            <person name="Shen G."/>
            <person name="Guo B."/>
            <person name="Wei J."/>
            <person name="Xu J."/>
            <person name="St-Pierre B."/>
            <person name="Chen S."/>
            <person name="Sun C."/>
        </authorList>
    </citation>
    <scope>NUCLEOTIDE SEQUENCE [LARGE SCALE GENOMIC DNA]</scope>
</reference>
<organism evidence="1 2">
    <name type="scientific">Catharanthus roseus</name>
    <name type="common">Madagascar periwinkle</name>
    <name type="synonym">Vinca rosea</name>
    <dbReference type="NCBI Taxonomy" id="4058"/>
    <lineage>
        <taxon>Eukaryota</taxon>
        <taxon>Viridiplantae</taxon>
        <taxon>Streptophyta</taxon>
        <taxon>Embryophyta</taxon>
        <taxon>Tracheophyta</taxon>
        <taxon>Spermatophyta</taxon>
        <taxon>Magnoliopsida</taxon>
        <taxon>eudicotyledons</taxon>
        <taxon>Gunneridae</taxon>
        <taxon>Pentapetalae</taxon>
        <taxon>asterids</taxon>
        <taxon>lamiids</taxon>
        <taxon>Gentianales</taxon>
        <taxon>Apocynaceae</taxon>
        <taxon>Rauvolfioideae</taxon>
        <taxon>Vinceae</taxon>
        <taxon>Catharanthinae</taxon>
        <taxon>Catharanthus</taxon>
    </lineage>
</organism>
<evidence type="ECO:0000313" key="1">
    <source>
        <dbReference type="EMBL" id="KAI5666993.1"/>
    </source>
</evidence>
<name>A0ACC0B2X5_CATRO</name>
<dbReference type="EMBL" id="CM044704">
    <property type="protein sequence ID" value="KAI5666993.1"/>
    <property type="molecule type" value="Genomic_DNA"/>
</dbReference>